<organism evidence="1 2">
    <name type="scientific">Cloacibacterium normanense</name>
    <dbReference type="NCBI Taxonomy" id="237258"/>
    <lineage>
        <taxon>Bacteria</taxon>
        <taxon>Pseudomonadati</taxon>
        <taxon>Bacteroidota</taxon>
        <taxon>Flavobacteriia</taxon>
        <taxon>Flavobacteriales</taxon>
        <taxon>Weeksellaceae</taxon>
    </lineage>
</organism>
<name>A0A1E5UHU5_9FLAO</name>
<evidence type="ECO:0000313" key="1">
    <source>
        <dbReference type="EMBL" id="OEL12447.1"/>
    </source>
</evidence>
<keyword evidence="2" id="KW-1185">Reference proteome</keyword>
<sequence>MFYFRYLKELILQYILYCSFKGKKKNLKYGDVFFHNYIEVA</sequence>
<comment type="caution">
    <text evidence="1">The sequence shown here is derived from an EMBL/GenBank/DDBJ whole genome shotgun (WGS) entry which is preliminary data.</text>
</comment>
<reference evidence="1 2" key="1">
    <citation type="submission" date="2016-09" db="EMBL/GenBank/DDBJ databases">
        <authorList>
            <person name="Capua I."/>
            <person name="De Benedictis P."/>
            <person name="Joannis T."/>
            <person name="Lombin L.H."/>
            <person name="Cattoli G."/>
        </authorList>
    </citation>
    <scope>NUCLEOTIDE SEQUENCE [LARGE SCALE GENOMIC DNA]</scope>
    <source>
        <strain evidence="1 2">NRS-1</strain>
    </source>
</reference>
<protein>
    <submittedName>
        <fullName evidence="1">Uncharacterized protein</fullName>
    </submittedName>
</protein>
<dbReference type="AlphaFoldDB" id="A0A1E5UHU5"/>
<dbReference type="Proteomes" id="UP000095601">
    <property type="component" value="Unassembled WGS sequence"/>
</dbReference>
<gene>
    <name evidence="1" type="ORF">BHF72_1202</name>
</gene>
<dbReference type="EMBL" id="MKGI01000005">
    <property type="protein sequence ID" value="OEL12447.1"/>
    <property type="molecule type" value="Genomic_DNA"/>
</dbReference>
<proteinExistence type="predicted"/>
<accession>A0A1E5UHU5</accession>
<evidence type="ECO:0000313" key="2">
    <source>
        <dbReference type="Proteomes" id="UP000095601"/>
    </source>
</evidence>